<protein>
    <submittedName>
        <fullName evidence="1">Uncharacterized protein</fullName>
    </submittedName>
</protein>
<dbReference type="EMBL" id="CACRTG010000021">
    <property type="protein sequence ID" value="VYT22597.1"/>
    <property type="molecule type" value="Genomic_DNA"/>
</dbReference>
<gene>
    <name evidence="1" type="ORF">CNLFYP112_02354</name>
</gene>
<reference evidence="1" key="1">
    <citation type="submission" date="2019-11" db="EMBL/GenBank/DDBJ databases">
        <authorList>
            <person name="Feng L."/>
        </authorList>
    </citation>
    <scope>NUCLEOTIDE SEQUENCE</scope>
    <source>
        <strain evidence="1">CnexileLFYP112</strain>
    </source>
</reference>
<evidence type="ECO:0000313" key="1">
    <source>
        <dbReference type="EMBL" id="VYT22597.1"/>
    </source>
</evidence>
<name>A0A6N2UZ43_9FIRM</name>
<sequence length="1816" mass="187041">MKRRGSLLGSRRFLLAAERADELVRHGLIVGRGIGDLACEALAHQHLAGDGHVGGVPGVTGVLDMRVGDAVDGLLAVVAHGMVAGLGLVDRWDVLGVGHRVVMHRLVGDRPVVLAGLLAIDLLLLAGRGAGAGSCGRAALPAGQVDAAGDETGDEQGTRRDTDEDATLGLGLTVGGGLRFLSVVQTVLVIHGCPPFWDRAGAPHLHGRSTRSMCSRLGLGVARDIPVVSVAAFIDCGILGLRGAAVLDAVVGAAAREHGECRDGDHDEEVVAAGLAEEPAGRRGGHGDRLPLIVDVLVLGDQNLGGLVALLGLLVQLLEHHEVVAVEGGGVELAEVDVDGAVLAVGRELEFGGDVLVVDGQHLAGLLVHKRRLEGVFLARNQALVGHAVGDYRILTSHQRVVAVGLVRGGGADDGGHEVHGLLLGVEVAFGGDDDGGGTLLIRDRVLGHDLEHHDVLGLAAEAVDDIVGVEVEVHGHGAVVLLRGELGGLVDQMGDEVFVVGDELAEGIHVDGHRQLAGGGVVEHDTGVLEHGHVGDGFLLLIGQGIVANLAGCVHGGGGQAVLIGLIGGVDDLEGAVRMDAHGLGLLHRTVLGGLIGDHDVGDTLILILRGESEHVEELLHERRDIRLGVLLAAIAREDGKAGLGIHEDTGHGVTDAGQGVLVGHLIGDGGLRIRDDVLVPIEAVGGRGGDARHMGGRGLLAVLDVGVGHKLDAVLLKALECDHLGVLRDAGGVEGEGHLDLAVALLGREGGLCGDGLAVHLKSLLRDVALLVGHLHMEAALQGVGLAGDDVLVLHGVDERGLAVGHDVLVAVMAVQRGSADLRTGDRGGLLAVLDVRMAGDFNTGALKGLEDHDVRLVGDGAGVEGEGHLDLAAGGLRREGGLSRHRLAIHLKRLRREVAVLIGLLHLHGTLQGVLLARDEAGVFHGVHDDRLVIGDDVLVAVDAVQCGGGDERVLDRDGLRLVLDVRMGGDFNAVLLKGLEGHDFRVVGNGQRVEVEHHIDLAVGLLRREGGLCGDGLAVHLKSLLRDVALLVGHLHMEGTLQGVLLAGDESRVLHGVDDLGGVIGDDVLVAIRAIHGSGADFRMGHGDGLVLIVDVGVGRKLGAGAHKALEDHDVRLVGDGTGVEGKGHLDLAVGLLRREGGLTRDGLVAHHQGLAGALGIELAVQGVLLAGDEVLVLHGVDDRGRVIHDNILVAVDTIACGGGDTGDGHDHHLVDVLDVLMGHEHIAVSLKVLEHHELGAVLKVAGVEGEGHVDRAVCGLGGEGGLCGDGFAAHLKGRRYGLAVLLALHLHGTLEGVFLAGDEVVVLDGIHDDRLAVGDHVLVVVDAIQRGGGNLGVLDGDRLAQILDVEVLGEESGDVFGILHQFEQRVGIRLGEVTWLQGNAEEHFGSHELGAVLERQRVEGEGHIGIAVCGLGREGGVGHHGSAIDHKGFTGDLAILGGLLHEEGTDEGVAAPGDEILVMDGIDHRCRIVGGDELIAVRAIHCGGADFRGDDRDLLVHVVLVGVLGDEGTALVVQLLVDRDGLTGMLISLGNIDGNDLETARLLSREGVLRHVPGQQVAGLGIVQLRDQLVVATGEEVGVGHLVLNREEVTHADVRVTIHRVVGLGGDGGLHVGEGAEVVHLAVAVHDDRCLDELIALVGGAAKLLDEVGVVGQCALGVIRRGAAEPDTCGGIQLGAVDDTLGSQRPVVGVGLMGVLVPRGGGGEVAIFIRHDHMALAGGLGGELEGHSGEAVLAVIALLGELKVAAHDLILERAVEGVHQHAVLGDAELMRLAVGEQVTLTGLDLLNGVETEGQQMSTGARFAILDG</sequence>
<proteinExistence type="predicted"/>
<organism evidence="1">
    <name type="scientific">[Clostridium] nexile</name>
    <dbReference type="NCBI Taxonomy" id="29361"/>
    <lineage>
        <taxon>Bacteria</taxon>
        <taxon>Bacillati</taxon>
        <taxon>Bacillota</taxon>
        <taxon>Clostridia</taxon>
        <taxon>Lachnospirales</taxon>
        <taxon>Lachnospiraceae</taxon>
        <taxon>Tyzzerella</taxon>
    </lineage>
</organism>
<accession>A0A6N2UZ43</accession>